<proteinExistence type="predicted"/>
<gene>
    <name evidence="2" type="ORF">CSP5_0146</name>
</gene>
<evidence type="ECO:0000256" key="1">
    <source>
        <dbReference type="SAM" id="Phobius"/>
    </source>
</evidence>
<feature type="transmembrane region" description="Helical" evidence="1">
    <location>
        <begin position="164"/>
        <end position="183"/>
    </location>
</feature>
<name>A0A1N5SAQ4_9ARCH</name>
<feature type="transmembrane region" description="Helical" evidence="1">
    <location>
        <begin position="110"/>
        <end position="128"/>
    </location>
</feature>
<keyword evidence="1" id="KW-1133">Transmembrane helix</keyword>
<dbReference type="RefSeq" id="WP_021789375.1">
    <property type="nucleotide sequence ID" value="NZ_LT671858.1"/>
</dbReference>
<feature type="transmembrane region" description="Helical" evidence="1">
    <location>
        <begin position="189"/>
        <end position="209"/>
    </location>
</feature>
<organism evidence="2 3">
    <name type="scientific">Cuniculiplasma divulgatum</name>
    <dbReference type="NCBI Taxonomy" id="1673428"/>
    <lineage>
        <taxon>Archaea</taxon>
        <taxon>Methanobacteriati</taxon>
        <taxon>Thermoplasmatota</taxon>
        <taxon>Thermoplasmata</taxon>
        <taxon>Thermoplasmatales</taxon>
        <taxon>Cuniculiplasmataceae</taxon>
        <taxon>Cuniculiplasma</taxon>
    </lineage>
</organism>
<dbReference type="AlphaFoldDB" id="A0A1N5SAQ4"/>
<reference evidence="2 3" key="1">
    <citation type="submission" date="2016-04" db="EMBL/GenBank/DDBJ databases">
        <authorList>
            <person name="Evans L.H."/>
            <person name="Alamgir A."/>
            <person name="Owens N."/>
            <person name="Weber N.D."/>
            <person name="Virtaneva K."/>
            <person name="Barbian K."/>
            <person name="Babar A."/>
            <person name="Rosenke K."/>
        </authorList>
    </citation>
    <scope>NUCLEOTIDE SEQUENCE [LARGE SCALE GENOMIC DNA]</scope>
    <source>
        <strain evidence="3">S5(T) (JCM 30642 \VKM B-2941)</strain>
    </source>
</reference>
<keyword evidence="1" id="KW-0472">Membrane</keyword>
<feature type="transmembrane region" description="Helical" evidence="1">
    <location>
        <begin position="32"/>
        <end position="52"/>
    </location>
</feature>
<evidence type="ECO:0000313" key="2">
    <source>
        <dbReference type="EMBL" id="SIM33058.1"/>
    </source>
</evidence>
<accession>A0A1N5SAQ4</accession>
<dbReference type="EMBL" id="LT671858">
    <property type="protein sequence ID" value="SIM33058.1"/>
    <property type="molecule type" value="Genomic_DNA"/>
</dbReference>
<keyword evidence="1" id="KW-0812">Transmembrane</keyword>
<dbReference type="Proteomes" id="UP000195607">
    <property type="component" value="Chromosome I"/>
</dbReference>
<protein>
    <submittedName>
        <fullName evidence="2">Predicted ABC transporter permease</fullName>
    </submittedName>
</protein>
<feature type="transmembrane region" description="Helical" evidence="1">
    <location>
        <begin position="134"/>
        <end position="152"/>
    </location>
</feature>
<feature type="transmembrane region" description="Helical" evidence="1">
    <location>
        <begin position="64"/>
        <end position="89"/>
    </location>
</feature>
<dbReference type="GeneID" id="41587454"/>
<sequence length="226" mass="25685">MTENELTQAIDQIKTASMNAVRLDRRILKKTWGFYYMIWATAITLFSTIYIPLENISNTVYQDILFFTAYGIVFIVAIFVTMTLFRRAYMIGQINSGFKGKNRRNEIRSISINVLLFILILFLASGILKYPEGVIGLFFVLVLIYIGMLGGIKQSMGKIPFEGYLSSGAFLFSAVSSTVSLFLNYGYLVYGLLWLVSSAMWFLSGYISLRDYRKMVNGADESLRVD</sequence>
<evidence type="ECO:0000313" key="3">
    <source>
        <dbReference type="Proteomes" id="UP000195607"/>
    </source>
</evidence>